<name>A0A841H406_9BACT</name>
<dbReference type="Pfam" id="PF13471">
    <property type="entry name" value="Transglut_core3"/>
    <property type="match status" value="1"/>
</dbReference>
<feature type="domain" description="Microcin J25-processing protein McjB C-terminal" evidence="1">
    <location>
        <begin position="18"/>
        <end position="130"/>
    </location>
</feature>
<proteinExistence type="predicted"/>
<comment type="caution">
    <text evidence="2">The sequence shown here is derived from an EMBL/GenBank/DDBJ whole genome shotgun (WGS) entry which is preliminary data.</text>
</comment>
<dbReference type="InterPro" id="IPR038765">
    <property type="entry name" value="Papain-like_cys_pep_sf"/>
</dbReference>
<dbReference type="Proteomes" id="UP000582837">
    <property type="component" value="Unassembled WGS sequence"/>
</dbReference>
<gene>
    <name evidence="2" type="ORF">HNQ61_004345</name>
</gene>
<evidence type="ECO:0000259" key="1">
    <source>
        <dbReference type="Pfam" id="PF13471"/>
    </source>
</evidence>
<dbReference type="EMBL" id="JACHIA010000017">
    <property type="protein sequence ID" value="MBB6072682.1"/>
    <property type="molecule type" value="Genomic_DNA"/>
</dbReference>
<dbReference type="SUPFAM" id="SSF54001">
    <property type="entry name" value="Cysteine proteinases"/>
    <property type="match status" value="1"/>
</dbReference>
<accession>A0A841H406</accession>
<evidence type="ECO:0000313" key="3">
    <source>
        <dbReference type="Proteomes" id="UP000582837"/>
    </source>
</evidence>
<keyword evidence="3" id="KW-1185">Reference proteome</keyword>
<evidence type="ECO:0000313" key="2">
    <source>
        <dbReference type="EMBL" id="MBB6072682.1"/>
    </source>
</evidence>
<dbReference type="InterPro" id="IPR032708">
    <property type="entry name" value="McjB_C"/>
</dbReference>
<organism evidence="2 3">
    <name type="scientific">Longimicrobium terrae</name>
    <dbReference type="NCBI Taxonomy" id="1639882"/>
    <lineage>
        <taxon>Bacteria</taxon>
        <taxon>Pseudomonadati</taxon>
        <taxon>Gemmatimonadota</taxon>
        <taxon>Longimicrobiia</taxon>
        <taxon>Longimicrobiales</taxon>
        <taxon>Longimicrobiaceae</taxon>
        <taxon>Longimicrobium</taxon>
    </lineage>
</organism>
<sequence length="135" mass="14751">MTSRPSPEAPGVLRSMLTLLAVRLHLKTRGFGRSVARARWMAERAPVAGFDPDLPERTAHRVAVAGAFFPGRAVCLEQSLSLYLLLRRRGVPAELRLGVTPSPFHAHAWVELHGEPVNEDAETVAKFLPMPVAPA</sequence>
<dbReference type="AlphaFoldDB" id="A0A841H406"/>
<dbReference type="InterPro" id="IPR053521">
    <property type="entry name" value="McjB-like"/>
</dbReference>
<dbReference type="NCBIfam" id="NF033537">
    <property type="entry name" value="lasso_biosyn_B2"/>
    <property type="match status" value="1"/>
</dbReference>
<protein>
    <recommendedName>
        <fullName evidence="1">Microcin J25-processing protein McjB C-terminal domain-containing protein</fullName>
    </recommendedName>
</protein>
<dbReference type="RefSeq" id="WP_170038852.1">
    <property type="nucleotide sequence ID" value="NZ_JABDTL010000002.1"/>
</dbReference>
<reference evidence="2 3" key="1">
    <citation type="submission" date="2020-08" db="EMBL/GenBank/DDBJ databases">
        <title>Genomic Encyclopedia of Type Strains, Phase IV (KMG-IV): sequencing the most valuable type-strain genomes for metagenomic binning, comparative biology and taxonomic classification.</title>
        <authorList>
            <person name="Goeker M."/>
        </authorList>
    </citation>
    <scope>NUCLEOTIDE SEQUENCE [LARGE SCALE GENOMIC DNA]</scope>
    <source>
        <strain evidence="2 3">DSM 29007</strain>
    </source>
</reference>